<keyword evidence="8" id="KW-1185">Reference proteome</keyword>
<evidence type="ECO:0000256" key="5">
    <source>
        <dbReference type="ARBA" id="ARBA00023136"/>
    </source>
</evidence>
<feature type="transmembrane region" description="Helical" evidence="6">
    <location>
        <begin position="355"/>
        <end position="372"/>
    </location>
</feature>
<dbReference type="SUPFAM" id="SSF103473">
    <property type="entry name" value="MFS general substrate transporter"/>
    <property type="match status" value="1"/>
</dbReference>
<dbReference type="Gene3D" id="1.20.1250.20">
    <property type="entry name" value="MFS general substrate transporter like domains"/>
    <property type="match status" value="1"/>
</dbReference>
<dbReference type="InterPro" id="IPR011701">
    <property type="entry name" value="MFS"/>
</dbReference>
<evidence type="ECO:0000313" key="8">
    <source>
        <dbReference type="Proteomes" id="UP000502298"/>
    </source>
</evidence>
<evidence type="ECO:0000313" key="7">
    <source>
        <dbReference type="EMBL" id="QJC22459.1"/>
    </source>
</evidence>
<sequence length="403" mass="42426">MSGVAKGVYRRLYSTTLINLIGDAVAQVALPLAFLYATGSIALAAALAASTLTTQLVLTMPLAAIADRLPRRPIIIGGYTIEAICLAILGIFLYVGFAQPVVFIAIGAIRGAASQFGVAASAGYIPQLLGRDALLHYHSRVETVEGVAAIGGPSVAGGIVGLLGGPLALFVPAVMSGMNAIIYRALPPRPTVTLSDTSSTKSEIFRRILPDIYEGMAYIAHSRTLIAAQLVQFALGATTAGYIYGVVVHLKSDLDLPVWLVGFILASSGVGGIIASLTLEIFVPIGRYKVVMSLSLVGVGIILAAFAFVHNLFFLSFGLFALDFCWVGLFIYSGTLSQYVTDDRHLARVDSVETLSFYGASALSTFFAGLLIPGHGVAVYLSAISATVLPAFVMLFSLPRHHR</sequence>
<dbReference type="Pfam" id="PF07690">
    <property type="entry name" value="MFS_1"/>
    <property type="match status" value="1"/>
</dbReference>
<dbReference type="GO" id="GO:0022857">
    <property type="term" value="F:transmembrane transporter activity"/>
    <property type="evidence" value="ECO:0007669"/>
    <property type="project" value="InterPro"/>
</dbReference>
<dbReference type="KEGG" id="arca:HC352_08030"/>
<keyword evidence="3 6" id="KW-0812">Transmembrane</keyword>
<accession>A0A6H2EN11</accession>
<feature type="transmembrane region" description="Helical" evidence="6">
    <location>
        <begin position="101"/>
        <end position="125"/>
    </location>
</feature>
<proteinExistence type="predicted"/>
<evidence type="ECO:0000256" key="6">
    <source>
        <dbReference type="SAM" id="Phobius"/>
    </source>
</evidence>
<keyword evidence="4 6" id="KW-1133">Transmembrane helix</keyword>
<feature type="transmembrane region" description="Helical" evidence="6">
    <location>
        <begin position="41"/>
        <end position="62"/>
    </location>
</feature>
<protein>
    <submittedName>
        <fullName evidence="7">MFS transporter</fullName>
    </submittedName>
</protein>
<dbReference type="CDD" id="cd06173">
    <property type="entry name" value="MFS_MefA_like"/>
    <property type="match status" value="1"/>
</dbReference>
<dbReference type="PANTHER" id="PTHR23513">
    <property type="entry name" value="INTEGRAL MEMBRANE EFFLUX PROTEIN-RELATED"/>
    <property type="match status" value="1"/>
</dbReference>
<evidence type="ECO:0000256" key="3">
    <source>
        <dbReference type="ARBA" id="ARBA00022692"/>
    </source>
</evidence>
<gene>
    <name evidence="7" type="ORF">HC352_08030</name>
</gene>
<feature type="transmembrane region" description="Helical" evidence="6">
    <location>
        <begin position="225"/>
        <end position="247"/>
    </location>
</feature>
<feature type="transmembrane region" description="Helical" evidence="6">
    <location>
        <begin position="290"/>
        <end position="308"/>
    </location>
</feature>
<organism evidence="7 8">
    <name type="scientific">Arcanobacterium buesumense</name>
    <dbReference type="NCBI Taxonomy" id="2722751"/>
    <lineage>
        <taxon>Bacteria</taxon>
        <taxon>Bacillati</taxon>
        <taxon>Actinomycetota</taxon>
        <taxon>Actinomycetes</taxon>
        <taxon>Actinomycetales</taxon>
        <taxon>Actinomycetaceae</taxon>
        <taxon>Arcanobacterium</taxon>
    </lineage>
</organism>
<evidence type="ECO:0000256" key="1">
    <source>
        <dbReference type="ARBA" id="ARBA00004651"/>
    </source>
</evidence>
<feature type="transmembrane region" description="Helical" evidence="6">
    <location>
        <begin position="259"/>
        <end position="283"/>
    </location>
</feature>
<dbReference type="Proteomes" id="UP000502298">
    <property type="component" value="Chromosome"/>
</dbReference>
<dbReference type="AlphaFoldDB" id="A0A6H2EN11"/>
<comment type="subcellular location">
    <subcellularLocation>
        <location evidence="1">Cell membrane</location>
        <topology evidence="1">Multi-pass membrane protein</topology>
    </subcellularLocation>
</comment>
<evidence type="ECO:0000256" key="2">
    <source>
        <dbReference type="ARBA" id="ARBA00022475"/>
    </source>
</evidence>
<keyword evidence="5 6" id="KW-0472">Membrane</keyword>
<feature type="transmembrane region" description="Helical" evidence="6">
    <location>
        <begin position="74"/>
        <end position="95"/>
    </location>
</feature>
<name>A0A6H2EN11_9ACTO</name>
<dbReference type="RefSeq" id="WP_168918381.1">
    <property type="nucleotide sequence ID" value="NZ_CP050804.1"/>
</dbReference>
<reference evidence="7 8" key="1">
    <citation type="submission" date="2020-03" db="EMBL/GenBank/DDBJ databases">
        <title>Complete genome of Arcanobacterium buesumensis sp. nov. strain 2701.</title>
        <authorList>
            <person name="Borowiak M."/>
            <person name="Alssahen M."/>
            <person name="Laemmler C."/>
            <person name="Malorny B."/>
            <person name="Hassan A."/>
            <person name="Prenger-Berninghoff E."/>
            <person name="Ploetz M."/>
            <person name="Abdulmawjood A."/>
        </authorList>
    </citation>
    <scope>NUCLEOTIDE SEQUENCE [LARGE SCALE GENOMIC DNA]</scope>
    <source>
        <strain evidence="7 8">2701</strain>
    </source>
</reference>
<dbReference type="PANTHER" id="PTHR23513:SF6">
    <property type="entry name" value="MAJOR FACILITATOR SUPERFAMILY ASSOCIATED DOMAIN-CONTAINING PROTEIN"/>
    <property type="match status" value="1"/>
</dbReference>
<evidence type="ECO:0000256" key="4">
    <source>
        <dbReference type="ARBA" id="ARBA00022989"/>
    </source>
</evidence>
<dbReference type="InterPro" id="IPR036259">
    <property type="entry name" value="MFS_trans_sf"/>
</dbReference>
<feature type="transmembrane region" description="Helical" evidence="6">
    <location>
        <begin position="314"/>
        <end position="334"/>
    </location>
</feature>
<dbReference type="GO" id="GO:0005886">
    <property type="term" value="C:plasma membrane"/>
    <property type="evidence" value="ECO:0007669"/>
    <property type="project" value="UniProtKB-SubCell"/>
</dbReference>
<feature type="transmembrane region" description="Helical" evidence="6">
    <location>
        <begin position="12"/>
        <end position="35"/>
    </location>
</feature>
<dbReference type="EMBL" id="CP050804">
    <property type="protein sequence ID" value="QJC22459.1"/>
    <property type="molecule type" value="Genomic_DNA"/>
</dbReference>
<feature type="transmembrane region" description="Helical" evidence="6">
    <location>
        <begin position="378"/>
        <end position="398"/>
    </location>
</feature>
<keyword evidence="2" id="KW-1003">Cell membrane</keyword>